<keyword evidence="6" id="KW-0503">Monooxygenase</keyword>
<evidence type="ECO:0000256" key="3">
    <source>
        <dbReference type="ARBA" id="ARBA00022723"/>
    </source>
</evidence>
<protein>
    <submittedName>
        <fullName evidence="8">Phenylalanine-4-hydroxylase</fullName>
        <ecNumber evidence="8">1.14.16.1</ecNumber>
    </submittedName>
</protein>
<dbReference type="InterPro" id="IPR036951">
    <property type="entry name" value="ArAA_hydroxylase_sf"/>
</dbReference>
<dbReference type="Proteomes" id="UP000837932">
    <property type="component" value="Unassembled WGS sequence"/>
</dbReference>
<dbReference type="EC" id="1.14.16.1" evidence="8"/>
<evidence type="ECO:0000256" key="2">
    <source>
        <dbReference type="ARBA" id="ARBA00009712"/>
    </source>
</evidence>
<evidence type="ECO:0000256" key="1">
    <source>
        <dbReference type="ARBA" id="ARBA00001954"/>
    </source>
</evidence>
<dbReference type="Pfam" id="PF00351">
    <property type="entry name" value="Biopterin_H"/>
    <property type="match status" value="1"/>
</dbReference>
<dbReference type="EMBL" id="CAKLPY010000001">
    <property type="protein sequence ID" value="CAH0995555.1"/>
    <property type="molecule type" value="Genomic_DNA"/>
</dbReference>
<dbReference type="GO" id="GO:0004505">
    <property type="term" value="F:phenylalanine 4-monooxygenase activity"/>
    <property type="evidence" value="ECO:0007669"/>
    <property type="project" value="UniProtKB-EC"/>
</dbReference>
<keyword evidence="4 8" id="KW-0560">Oxidoreductase</keyword>
<keyword evidence="5" id="KW-0408">Iron</keyword>
<dbReference type="PANTHER" id="PTHR11473">
    <property type="entry name" value="AROMATIC AMINO ACID HYDROXYLASE"/>
    <property type="match status" value="1"/>
</dbReference>
<keyword evidence="3" id="KW-0479">Metal-binding</keyword>
<dbReference type="InterPro" id="IPR036329">
    <property type="entry name" value="Aro-AA_hydroxylase_C_sf"/>
</dbReference>
<evidence type="ECO:0000256" key="6">
    <source>
        <dbReference type="ARBA" id="ARBA00023033"/>
    </source>
</evidence>
<dbReference type="RefSeq" id="WP_238806104.1">
    <property type="nucleotide sequence ID" value="NZ_CAKLPY010000001.1"/>
</dbReference>
<dbReference type="PANTHER" id="PTHR11473:SF24">
    <property type="entry name" value="PHENYLALANINE-4-HYDROXYLASE"/>
    <property type="match status" value="1"/>
</dbReference>
<accession>A0ABM9APJ4</accession>
<comment type="caution">
    <text evidence="8">The sequence shown here is derived from an EMBL/GenBank/DDBJ whole genome shotgun (WGS) entry which is preliminary data.</text>
</comment>
<dbReference type="NCBIfam" id="NF008877">
    <property type="entry name" value="PRK11913.1-2"/>
    <property type="match status" value="1"/>
</dbReference>
<evidence type="ECO:0000256" key="5">
    <source>
        <dbReference type="ARBA" id="ARBA00023004"/>
    </source>
</evidence>
<dbReference type="InterPro" id="IPR019774">
    <property type="entry name" value="Aromatic-AA_hydroxylase_C"/>
</dbReference>
<evidence type="ECO:0000313" key="9">
    <source>
        <dbReference type="Proteomes" id="UP000837932"/>
    </source>
</evidence>
<sequence length="243" mass="28503">MKQNYNLYTTSDQEVWRRLFERQMQKLPFIASEVYLEGIEKAGFVANHIPDFDNETNPRLQTLTGWSVVAADGLVPIKEFFELLADKKFPASTWLRKIDQLDYLEEPDMFHDTFGHIPLLTNQDFCNFLAEFSKISLKYINHEVAVKFLQKLYWFTVEFGLIKEKQLTKIYGGGIISSSGESTYSLFSGVPTRVQYSIEEIFNTEVKIDAYQKKYFIIDSYDQLFQSLPKFEEILEQQLLVYQ</sequence>
<evidence type="ECO:0000259" key="7">
    <source>
        <dbReference type="PROSITE" id="PS51410"/>
    </source>
</evidence>
<comment type="similarity">
    <text evidence="2">Belongs to the biopterin-dependent aromatic amino acid hydroxylase family.</text>
</comment>
<dbReference type="SUPFAM" id="SSF56534">
    <property type="entry name" value="Aromatic aminoacid monoxygenases, catalytic and oligomerization domains"/>
    <property type="match status" value="1"/>
</dbReference>
<name>A0ABM9APJ4_9BACT</name>
<organism evidence="8 9">
    <name type="scientific">Emticicia aquatica</name>
    <dbReference type="NCBI Taxonomy" id="1681835"/>
    <lineage>
        <taxon>Bacteria</taxon>
        <taxon>Pseudomonadati</taxon>
        <taxon>Bacteroidota</taxon>
        <taxon>Cytophagia</taxon>
        <taxon>Cytophagales</taxon>
        <taxon>Leadbetterellaceae</taxon>
        <taxon>Emticicia</taxon>
    </lineage>
</organism>
<proteinExistence type="inferred from homology"/>
<gene>
    <name evidence="8" type="primary">phhA</name>
    <name evidence="8" type="ORF">EMA8858_01678</name>
</gene>
<dbReference type="InterPro" id="IPR001273">
    <property type="entry name" value="ArAA_hydroxylase"/>
</dbReference>
<evidence type="ECO:0000313" key="8">
    <source>
        <dbReference type="EMBL" id="CAH0995555.1"/>
    </source>
</evidence>
<dbReference type="Gene3D" id="1.10.800.10">
    <property type="entry name" value="Aromatic amino acid hydroxylase"/>
    <property type="match status" value="1"/>
</dbReference>
<dbReference type="PROSITE" id="PS51410">
    <property type="entry name" value="BH4_AAA_HYDROXYL_2"/>
    <property type="match status" value="1"/>
</dbReference>
<comment type="cofactor">
    <cofactor evidence="1">
        <name>Fe(2+)</name>
        <dbReference type="ChEBI" id="CHEBI:29033"/>
    </cofactor>
</comment>
<keyword evidence="9" id="KW-1185">Reference proteome</keyword>
<feature type="domain" description="Biopterin-dependent aromatic amino acid hydroxylase family profile" evidence="7">
    <location>
        <begin position="1"/>
        <end position="243"/>
    </location>
</feature>
<evidence type="ECO:0000256" key="4">
    <source>
        <dbReference type="ARBA" id="ARBA00023002"/>
    </source>
</evidence>
<reference evidence="8" key="1">
    <citation type="submission" date="2021-12" db="EMBL/GenBank/DDBJ databases">
        <authorList>
            <person name="Rodrigo-Torres L."/>
            <person name="Arahal R. D."/>
            <person name="Lucena T."/>
        </authorList>
    </citation>
    <scope>NUCLEOTIDE SEQUENCE</scope>
    <source>
        <strain evidence="8">CECT 8858</strain>
    </source>
</reference>
<dbReference type="PRINTS" id="PR00372">
    <property type="entry name" value="FYWHYDRXLASE"/>
</dbReference>